<dbReference type="Proteomes" id="UP001237592">
    <property type="component" value="Unassembled WGS sequence"/>
</dbReference>
<evidence type="ECO:0000313" key="2">
    <source>
        <dbReference type="Proteomes" id="UP001237592"/>
    </source>
</evidence>
<gene>
    <name evidence="1" type="ORF">RB624_04085</name>
</gene>
<evidence type="ECO:0000313" key="1">
    <source>
        <dbReference type="EMBL" id="MDQ4625063.1"/>
    </source>
</evidence>
<protein>
    <submittedName>
        <fullName evidence="1">Uncharacterized protein</fullName>
    </submittedName>
</protein>
<dbReference type="EMBL" id="JAVFKP010000001">
    <property type="protein sequence ID" value="MDQ4625063.1"/>
    <property type="molecule type" value="Genomic_DNA"/>
</dbReference>
<sequence>MINIEQDKPPVSAAPADSFQSRVQPWMMACFGAEISADTAERNHRLLEETLELVQACGCAASEAHQLVDYVYGRPVGERAQEVGGVMVTLATLCLAQGLDMHAAGETELARIWTKVEVIRAKQAAKPKHSPLPAAAPQPIIGRLMDQISALPVLWGLNEPGALLRNSDVFRVLVAAGREQAGIAAAPAPWPATKDTCTEMRALCSACGGNGDMHGLDGEWRGQCTCVHAWQQRAEKAEARLKELGAQLTRRHAPLSPETQQAITAARAAGQTIAATPASLVFMNDGAEPGSGELDCPVCGGSGHAGDVAAGSAP</sequence>
<comment type="caution">
    <text evidence="1">The sequence shown here is derived from an EMBL/GenBank/DDBJ whole genome shotgun (WGS) entry which is preliminary data.</text>
</comment>
<organism evidence="1 2">
    <name type="scientific">Janthinobacterium lividum</name>
    <dbReference type="NCBI Taxonomy" id="29581"/>
    <lineage>
        <taxon>Bacteria</taxon>
        <taxon>Pseudomonadati</taxon>
        <taxon>Pseudomonadota</taxon>
        <taxon>Betaproteobacteria</taxon>
        <taxon>Burkholderiales</taxon>
        <taxon>Oxalobacteraceae</taxon>
        <taxon>Janthinobacterium</taxon>
    </lineage>
</organism>
<keyword evidence="2" id="KW-1185">Reference proteome</keyword>
<reference evidence="1 2" key="1">
    <citation type="submission" date="2023-08" db="EMBL/GenBank/DDBJ databases">
        <title>Draft genome sequence of Janthinobacterium lividum.</title>
        <authorList>
            <person name="Chun B.H."/>
            <person name="Lee Y."/>
        </authorList>
    </citation>
    <scope>NUCLEOTIDE SEQUENCE [LARGE SCALE GENOMIC DNA]</scope>
    <source>
        <strain evidence="1 2">AMJK</strain>
    </source>
</reference>
<dbReference type="RefSeq" id="WP_307778394.1">
    <property type="nucleotide sequence ID" value="NZ_JAVFKP010000001.1"/>
</dbReference>
<proteinExistence type="predicted"/>
<name>A0ABU0XPG9_9BURK</name>
<accession>A0ABU0XPG9</accession>